<organism evidence="3">
    <name type="scientific">bioreactor metagenome</name>
    <dbReference type="NCBI Taxonomy" id="1076179"/>
    <lineage>
        <taxon>unclassified sequences</taxon>
        <taxon>metagenomes</taxon>
        <taxon>ecological metagenomes</taxon>
    </lineage>
</organism>
<dbReference type="GO" id="GO:0005694">
    <property type="term" value="C:chromosome"/>
    <property type="evidence" value="ECO:0007669"/>
    <property type="project" value="TreeGrafter"/>
</dbReference>
<dbReference type="Pfam" id="PF02195">
    <property type="entry name" value="ParB_N"/>
    <property type="match status" value="1"/>
</dbReference>
<feature type="compositionally biased region" description="Basic and acidic residues" evidence="1">
    <location>
        <begin position="83"/>
        <end position="96"/>
    </location>
</feature>
<dbReference type="GO" id="GO:0003677">
    <property type="term" value="F:DNA binding"/>
    <property type="evidence" value="ECO:0007669"/>
    <property type="project" value="InterPro"/>
</dbReference>
<dbReference type="InterPro" id="IPR003115">
    <property type="entry name" value="ParB_N"/>
</dbReference>
<dbReference type="SMART" id="SM00470">
    <property type="entry name" value="ParB"/>
    <property type="match status" value="1"/>
</dbReference>
<dbReference type="NCBIfam" id="TIGR00180">
    <property type="entry name" value="parB_part"/>
    <property type="match status" value="1"/>
</dbReference>
<name>A0A645CNT9_9ZZZZ</name>
<evidence type="ECO:0000313" key="3">
    <source>
        <dbReference type="EMBL" id="MPM78544.1"/>
    </source>
</evidence>
<reference evidence="3" key="1">
    <citation type="submission" date="2019-08" db="EMBL/GenBank/DDBJ databases">
        <authorList>
            <person name="Kucharzyk K."/>
            <person name="Murdoch R.W."/>
            <person name="Higgins S."/>
            <person name="Loffler F."/>
        </authorList>
    </citation>
    <scope>NUCLEOTIDE SEQUENCE</scope>
</reference>
<comment type="caution">
    <text evidence="3">The sequence shown here is derived from an EMBL/GenBank/DDBJ whole genome shotgun (WGS) entry which is preliminary data.</text>
</comment>
<gene>
    <name evidence="3" type="primary">noc_40</name>
    <name evidence="3" type="ORF">SDC9_125555</name>
</gene>
<dbReference type="Gene3D" id="1.10.10.2830">
    <property type="match status" value="1"/>
</dbReference>
<evidence type="ECO:0000256" key="1">
    <source>
        <dbReference type="SAM" id="MobiDB-lite"/>
    </source>
</evidence>
<dbReference type="PANTHER" id="PTHR33375:SF1">
    <property type="entry name" value="CHROMOSOME-PARTITIONING PROTEIN PARB-RELATED"/>
    <property type="match status" value="1"/>
</dbReference>
<feature type="domain" description="ParB-like N-terminal" evidence="2">
    <location>
        <begin position="149"/>
        <end position="239"/>
    </location>
</feature>
<dbReference type="InterPro" id="IPR004437">
    <property type="entry name" value="ParB/RepB/Spo0J"/>
</dbReference>
<protein>
    <submittedName>
        <fullName evidence="3">Nucleoid occlusion protein</fullName>
    </submittedName>
</protein>
<dbReference type="PANTHER" id="PTHR33375">
    <property type="entry name" value="CHROMOSOME-PARTITIONING PROTEIN PARB-RELATED"/>
    <property type="match status" value="1"/>
</dbReference>
<dbReference type="GO" id="GO:0007059">
    <property type="term" value="P:chromosome segregation"/>
    <property type="evidence" value="ECO:0007669"/>
    <property type="project" value="TreeGrafter"/>
</dbReference>
<dbReference type="InterPro" id="IPR036086">
    <property type="entry name" value="ParB/Sulfiredoxin_sf"/>
</dbReference>
<feature type="region of interest" description="Disordered" evidence="1">
    <location>
        <begin position="1"/>
        <end position="143"/>
    </location>
</feature>
<dbReference type="InterPro" id="IPR050336">
    <property type="entry name" value="Chromosome_partition/occlusion"/>
</dbReference>
<dbReference type="Gene3D" id="3.90.1530.30">
    <property type="match status" value="1"/>
</dbReference>
<dbReference type="SUPFAM" id="SSF109709">
    <property type="entry name" value="KorB DNA-binding domain-like"/>
    <property type="match status" value="1"/>
</dbReference>
<dbReference type="AlphaFoldDB" id="A0A645CNT9"/>
<dbReference type="SUPFAM" id="SSF110849">
    <property type="entry name" value="ParB/Sulfiredoxin"/>
    <property type="match status" value="1"/>
</dbReference>
<dbReference type="EMBL" id="VSSQ01028716">
    <property type="protein sequence ID" value="MPM78544.1"/>
    <property type="molecule type" value="Genomic_DNA"/>
</dbReference>
<proteinExistence type="predicted"/>
<feature type="compositionally biased region" description="Low complexity" evidence="1">
    <location>
        <begin position="110"/>
        <end position="137"/>
    </location>
</feature>
<accession>A0A645CNT9</accession>
<dbReference type="CDD" id="cd16407">
    <property type="entry name" value="ParB_N_like"/>
    <property type="match status" value="1"/>
</dbReference>
<evidence type="ECO:0000259" key="2">
    <source>
        <dbReference type="SMART" id="SM00470"/>
    </source>
</evidence>
<sequence>MCMAKNNIPDKAEQSVLDKTAAQNASIPPDLTAEKAATLAHESAEASSPEKSAPDKEPPAPARRGRPKSEKASEAPAAGDNRPPWEKPLSEPEPTAKKRGRKPNADKQNKPAANTAKKAAAPKEAPTPTEEIPSAPREAPRPAETEQVVFIPLSELHPFKDHPFGVRDDKEMRALAESVKEKGVNQPALVRPRPEGGYELIAGHRRHKASELAGFTDMRCIIREMTDDEAVLAMTDDNLRQRSEILPSEKAVSLKMQVEAIKRQGARTSGQIDQKDAGKRSVDIVGERNSMNAKQVKRYMRLTELVPNLIAAVDEKKLSFTPALEISFIKLKNQRLITISLEGQQSSPSLSQAQKMRELDKDSKLNGDVIDGILSQEKKEVDKVIILSEELNKYFGKGKTPREMKDQIIKLLDDWSGKEKGHEKPEKKPALEK</sequence>